<reference evidence="1 2" key="1">
    <citation type="submission" date="2020-08" db="EMBL/GenBank/DDBJ databases">
        <title>A Genomic Blueprint of the Chicken Gut Microbiome.</title>
        <authorList>
            <person name="Gilroy R."/>
            <person name="Ravi A."/>
            <person name="Getino M."/>
            <person name="Pursley I."/>
            <person name="Horton D.L."/>
            <person name="Alikhan N.-F."/>
            <person name="Baker D."/>
            <person name="Gharbi K."/>
            <person name="Hall N."/>
            <person name="Watson M."/>
            <person name="Adriaenssens E.M."/>
            <person name="Foster-Nyarko E."/>
            <person name="Jarju S."/>
            <person name="Secka A."/>
            <person name="Antonio M."/>
            <person name="Oren A."/>
            <person name="Chaudhuri R."/>
            <person name="La Ragione R.M."/>
            <person name="Hildebrand F."/>
            <person name="Pallen M.J."/>
        </authorList>
    </citation>
    <scope>NUCLEOTIDE SEQUENCE [LARGE SCALE GENOMIC DNA]</scope>
    <source>
        <strain evidence="1 2">Sa3CVN1</strain>
    </source>
</reference>
<gene>
    <name evidence="1" type="ORF">H9661_16410</name>
</gene>
<sequence>MENIKDIIKGFIKEDGINEGFIVNRKTQNENITERILNSVKVREVINKLSTADLLEIKDMVILNAWSSTCLTILDKHKGFFKDYINKRFTQIEKIVVKCMYDTFTVIQSDKEEEYLDYKKLDKELVSNEGSVVRSYWTSRNIYIYIRNINPDLSQLILKHAQELYSLYLFDLDVLNNEKGRISNIYSNLRTTKGRLKFIDQRVWLKVGIRKENEQETFDISNLIEQYKDVQDLLKYTFTANDIEVAVAILDVILFIMGIKITEKDHISKRNSLKENVINQVKPFLHNEGINEVYNILINM</sequence>
<evidence type="ECO:0000313" key="2">
    <source>
        <dbReference type="Proteomes" id="UP000627781"/>
    </source>
</evidence>
<dbReference type="EMBL" id="JACSRA010000031">
    <property type="protein sequence ID" value="MBD7912936.1"/>
    <property type="molecule type" value="Genomic_DNA"/>
</dbReference>
<dbReference type="RefSeq" id="WP_191769841.1">
    <property type="nucleotide sequence ID" value="NZ_JACSRA010000031.1"/>
</dbReference>
<evidence type="ECO:0000313" key="1">
    <source>
        <dbReference type="EMBL" id="MBD7912936.1"/>
    </source>
</evidence>
<keyword evidence="2" id="KW-1185">Reference proteome</keyword>
<name>A0ABR8PXN6_9CLOT</name>
<organism evidence="1 2">
    <name type="scientific">Clostridium cibarium</name>
    <dbReference type="NCBI Taxonomy" id="2762247"/>
    <lineage>
        <taxon>Bacteria</taxon>
        <taxon>Bacillati</taxon>
        <taxon>Bacillota</taxon>
        <taxon>Clostridia</taxon>
        <taxon>Eubacteriales</taxon>
        <taxon>Clostridiaceae</taxon>
        <taxon>Clostridium</taxon>
    </lineage>
</organism>
<proteinExistence type="predicted"/>
<protein>
    <submittedName>
        <fullName evidence="1">Uncharacterized protein</fullName>
    </submittedName>
</protein>
<accession>A0ABR8PXN6</accession>
<comment type="caution">
    <text evidence="1">The sequence shown here is derived from an EMBL/GenBank/DDBJ whole genome shotgun (WGS) entry which is preliminary data.</text>
</comment>
<dbReference type="Proteomes" id="UP000627781">
    <property type="component" value="Unassembled WGS sequence"/>
</dbReference>